<protein>
    <submittedName>
        <fullName evidence="1">Uncharacterized protein</fullName>
    </submittedName>
</protein>
<name>A0A550CLL2_9AGAR</name>
<evidence type="ECO:0000313" key="2">
    <source>
        <dbReference type="Proteomes" id="UP000320762"/>
    </source>
</evidence>
<sequence length="165" mass="18423">MERDELQRRRQRADEVEEAEMEIARRFLDRSDSLSEADVAEQLARLTEEVGQLSANVAESSPFGSIGHADRLKPSQVAQRVEKLRGYDVLHAFERCRENADGSMYTISLQIALQVGLNSRLAEIIGAWQFGPATSRDWEAVYAKVSLTGEFDDAIIAMYVGPFAG</sequence>
<organism evidence="1 2">
    <name type="scientific">Schizophyllum amplum</name>
    <dbReference type="NCBI Taxonomy" id="97359"/>
    <lineage>
        <taxon>Eukaryota</taxon>
        <taxon>Fungi</taxon>
        <taxon>Dikarya</taxon>
        <taxon>Basidiomycota</taxon>
        <taxon>Agaricomycotina</taxon>
        <taxon>Agaricomycetes</taxon>
        <taxon>Agaricomycetidae</taxon>
        <taxon>Agaricales</taxon>
        <taxon>Schizophyllaceae</taxon>
        <taxon>Schizophyllum</taxon>
    </lineage>
</organism>
<proteinExistence type="predicted"/>
<dbReference type="EMBL" id="VDMD01000004">
    <property type="protein sequence ID" value="TRM65695.1"/>
    <property type="molecule type" value="Genomic_DNA"/>
</dbReference>
<dbReference type="Proteomes" id="UP000320762">
    <property type="component" value="Unassembled WGS sequence"/>
</dbReference>
<dbReference type="OrthoDB" id="10660645at2759"/>
<evidence type="ECO:0000313" key="1">
    <source>
        <dbReference type="EMBL" id="TRM65695.1"/>
    </source>
</evidence>
<comment type="caution">
    <text evidence="1">The sequence shown here is derived from an EMBL/GenBank/DDBJ whole genome shotgun (WGS) entry which is preliminary data.</text>
</comment>
<reference evidence="1 2" key="1">
    <citation type="journal article" date="2019" name="New Phytol.">
        <title>Comparative genomics reveals unique wood-decay strategies and fruiting body development in the Schizophyllaceae.</title>
        <authorList>
            <person name="Almasi E."/>
            <person name="Sahu N."/>
            <person name="Krizsan K."/>
            <person name="Balint B."/>
            <person name="Kovacs G.M."/>
            <person name="Kiss B."/>
            <person name="Cseklye J."/>
            <person name="Drula E."/>
            <person name="Henrissat B."/>
            <person name="Nagy I."/>
            <person name="Chovatia M."/>
            <person name="Adam C."/>
            <person name="LaButti K."/>
            <person name="Lipzen A."/>
            <person name="Riley R."/>
            <person name="Grigoriev I.V."/>
            <person name="Nagy L.G."/>
        </authorList>
    </citation>
    <scope>NUCLEOTIDE SEQUENCE [LARGE SCALE GENOMIC DNA]</scope>
    <source>
        <strain evidence="1 2">NL-1724</strain>
    </source>
</reference>
<accession>A0A550CLL2</accession>
<keyword evidence="2" id="KW-1185">Reference proteome</keyword>
<gene>
    <name evidence="1" type="ORF">BD626DRAFT_190841</name>
</gene>
<dbReference type="AlphaFoldDB" id="A0A550CLL2"/>